<dbReference type="Proteomes" id="UP001732700">
    <property type="component" value="Chromosome 4A"/>
</dbReference>
<evidence type="ECO:0000313" key="1">
    <source>
        <dbReference type="EnsemblPlants" id="AVESA.00010b.r2.4AG0590170.1.CDS"/>
    </source>
</evidence>
<keyword evidence="2" id="KW-1185">Reference proteome</keyword>
<organism evidence="1 2">
    <name type="scientific">Avena sativa</name>
    <name type="common">Oat</name>
    <dbReference type="NCBI Taxonomy" id="4498"/>
    <lineage>
        <taxon>Eukaryota</taxon>
        <taxon>Viridiplantae</taxon>
        <taxon>Streptophyta</taxon>
        <taxon>Embryophyta</taxon>
        <taxon>Tracheophyta</taxon>
        <taxon>Spermatophyta</taxon>
        <taxon>Magnoliopsida</taxon>
        <taxon>Liliopsida</taxon>
        <taxon>Poales</taxon>
        <taxon>Poaceae</taxon>
        <taxon>BOP clade</taxon>
        <taxon>Pooideae</taxon>
        <taxon>Poodae</taxon>
        <taxon>Poeae</taxon>
        <taxon>Poeae Chloroplast Group 1 (Aveneae type)</taxon>
        <taxon>Aveninae</taxon>
        <taxon>Avena</taxon>
    </lineage>
</organism>
<reference evidence="1" key="2">
    <citation type="submission" date="2025-09" db="UniProtKB">
        <authorList>
            <consortium name="EnsemblPlants"/>
        </authorList>
    </citation>
    <scope>IDENTIFICATION</scope>
</reference>
<evidence type="ECO:0000313" key="2">
    <source>
        <dbReference type="Proteomes" id="UP001732700"/>
    </source>
</evidence>
<accession>A0ACD5W6E6</accession>
<dbReference type="EnsemblPlants" id="AVESA.00010b.r2.4AG0590170.1">
    <property type="protein sequence ID" value="AVESA.00010b.r2.4AG0590170.1.CDS"/>
    <property type="gene ID" value="AVESA.00010b.r2.4AG0590170"/>
</dbReference>
<proteinExistence type="predicted"/>
<reference evidence="1" key="1">
    <citation type="submission" date="2021-05" db="EMBL/GenBank/DDBJ databases">
        <authorList>
            <person name="Scholz U."/>
            <person name="Mascher M."/>
            <person name="Fiebig A."/>
        </authorList>
    </citation>
    <scope>NUCLEOTIDE SEQUENCE [LARGE SCALE GENOMIC DNA]</scope>
</reference>
<protein>
    <submittedName>
        <fullName evidence="1">Uncharacterized protein</fullName>
    </submittedName>
</protein>
<sequence>MATPRDLSISVEVDGEHNGGADFVFRLAGDPIPLLPTTSPPLPLRYLQSPPARPLVISNIHDSVLLAHGDGFMVVRTGLLVEETRSAKTRCVQDCCVADLSFPGVSLLSLSADESLVAACAGSEARFFSLIALLTDKDVQPSSSFRVQKAGAIQELKWLTHASRDYVVLSNDGLLSVGRDGNDPVAKMENVDAVDCCKNGSYIAVSRRKSLVILSSDFEEECCITLFSQMWSNEINSEAVKIKVDFIGWVRDDSIVVGCTQLNKDGKGEGYLVQVIRSGKDTFFEVGRSSSSGCELCFTFISYGVSFLDVSFTIFFIFEHACIFRVSDCLSKRSLYSDFVAII</sequence>
<name>A0ACD5W6E6_AVESA</name>